<evidence type="ECO:0000313" key="15">
    <source>
        <dbReference type="Proteomes" id="UP000192505"/>
    </source>
</evidence>
<dbReference type="AlphaFoldDB" id="A0A1W9KXU1"/>
<dbReference type="NCBIfam" id="NF005415">
    <property type="entry name" value="PRK06991.1"/>
    <property type="match status" value="1"/>
</dbReference>
<accession>A0A1W9KXU1</accession>
<protein>
    <submittedName>
        <fullName evidence="14">Ferredoxin</fullName>
    </submittedName>
</protein>
<keyword evidence="4" id="KW-0997">Cell inner membrane</keyword>
<dbReference type="GO" id="GO:0046872">
    <property type="term" value="F:metal ion binding"/>
    <property type="evidence" value="ECO:0007669"/>
    <property type="project" value="UniProtKB-KW"/>
</dbReference>
<dbReference type="NCBIfam" id="TIGR01944">
    <property type="entry name" value="rnfB"/>
    <property type="match status" value="1"/>
</dbReference>
<keyword evidence="10" id="KW-0411">Iron-sulfur</keyword>
<evidence type="ECO:0000256" key="5">
    <source>
        <dbReference type="ARBA" id="ARBA00022723"/>
    </source>
</evidence>
<dbReference type="Proteomes" id="UP000192505">
    <property type="component" value="Unassembled WGS sequence"/>
</dbReference>
<dbReference type="Gene3D" id="3.30.70.3270">
    <property type="match status" value="1"/>
</dbReference>
<evidence type="ECO:0000256" key="8">
    <source>
        <dbReference type="ARBA" id="ARBA00022982"/>
    </source>
</evidence>
<keyword evidence="1" id="KW-0813">Transport</keyword>
<comment type="caution">
    <text evidence="14">The sequence shown here is derived from an EMBL/GenBank/DDBJ whole genome shotgun (WGS) entry which is preliminary data.</text>
</comment>
<keyword evidence="3" id="KW-0004">4Fe-4S</keyword>
<organism evidence="14 15">
    <name type="scientific">Rhodoferax ferrireducens</name>
    <dbReference type="NCBI Taxonomy" id="192843"/>
    <lineage>
        <taxon>Bacteria</taxon>
        <taxon>Pseudomonadati</taxon>
        <taxon>Pseudomonadota</taxon>
        <taxon>Betaproteobacteria</taxon>
        <taxon>Burkholderiales</taxon>
        <taxon>Comamonadaceae</taxon>
        <taxon>Rhodoferax</taxon>
    </lineage>
</organism>
<keyword evidence="8" id="KW-0249">Electron transport</keyword>
<dbReference type="PANTHER" id="PTHR42859">
    <property type="entry name" value="OXIDOREDUCTASE"/>
    <property type="match status" value="1"/>
</dbReference>
<evidence type="ECO:0000256" key="1">
    <source>
        <dbReference type="ARBA" id="ARBA00022448"/>
    </source>
</evidence>
<evidence type="ECO:0000256" key="11">
    <source>
        <dbReference type="ARBA" id="ARBA00023136"/>
    </source>
</evidence>
<keyword evidence="5" id="KW-0479">Metal-binding</keyword>
<dbReference type="PROSITE" id="PS51656">
    <property type="entry name" value="4FE4S"/>
    <property type="match status" value="1"/>
</dbReference>
<sequence length="217" mass="23328">MTDLAARLLAALPQTQCTRCGYPDCAAYAQAVAAGVADINQCPPGGAQGVARLAAITGQHVKPLNPDNGLEAPRSMMFIDEDWCIGCTLCIKACPVDAIVGSNKLMHTVLEAYCTGCELCLPVCPVDCILVENASGSATGWAAWSPADADQARDRYAFHSYRVKRDGGENDQRLEEKARMKLADLEDHSQHTDAVVLDKKRAVIEAALARARARRKT</sequence>
<evidence type="ECO:0000256" key="10">
    <source>
        <dbReference type="ARBA" id="ARBA00023014"/>
    </source>
</evidence>
<evidence type="ECO:0000256" key="9">
    <source>
        <dbReference type="ARBA" id="ARBA00023004"/>
    </source>
</evidence>
<evidence type="ECO:0000259" key="12">
    <source>
        <dbReference type="PROSITE" id="PS51379"/>
    </source>
</evidence>
<dbReference type="InterPro" id="IPR010207">
    <property type="entry name" value="Elect_transpt_cplx_RnfB/RsxB"/>
</dbReference>
<keyword evidence="7" id="KW-1278">Translocase</keyword>
<dbReference type="Gene3D" id="1.10.15.40">
    <property type="entry name" value="Electron transport complex subunit B, putative Fe-S cluster"/>
    <property type="match status" value="1"/>
</dbReference>
<evidence type="ECO:0000256" key="6">
    <source>
        <dbReference type="ARBA" id="ARBA00022737"/>
    </source>
</evidence>
<keyword evidence="6" id="KW-0677">Repeat</keyword>
<keyword evidence="2" id="KW-1003">Cell membrane</keyword>
<dbReference type="GO" id="GO:0009055">
    <property type="term" value="F:electron transfer activity"/>
    <property type="evidence" value="ECO:0007669"/>
    <property type="project" value="InterPro"/>
</dbReference>
<reference evidence="14 15" key="1">
    <citation type="submission" date="2017-01" db="EMBL/GenBank/DDBJ databases">
        <title>Novel large sulfur bacteria in the metagenomes of groundwater-fed chemosynthetic microbial mats in the Lake Huron basin.</title>
        <authorList>
            <person name="Sharrar A.M."/>
            <person name="Flood B.E."/>
            <person name="Bailey J.V."/>
            <person name="Jones D.S."/>
            <person name="Biddanda B."/>
            <person name="Ruberg S.A."/>
            <person name="Marcus D.N."/>
            <person name="Dick G.J."/>
        </authorList>
    </citation>
    <scope>NUCLEOTIDE SEQUENCE [LARGE SCALE GENOMIC DNA]</scope>
    <source>
        <strain evidence="14">A7</strain>
    </source>
</reference>
<evidence type="ECO:0000256" key="2">
    <source>
        <dbReference type="ARBA" id="ARBA00022475"/>
    </source>
</evidence>
<dbReference type="PROSITE" id="PS51379">
    <property type="entry name" value="4FE4S_FER_2"/>
    <property type="match status" value="2"/>
</dbReference>
<evidence type="ECO:0000313" key="14">
    <source>
        <dbReference type="EMBL" id="OQW89463.1"/>
    </source>
</evidence>
<proteinExistence type="predicted"/>
<dbReference type="InterPro" id="IPR050294">
    <property type="entry name" value="RnfB_subfamily"/>
</dbReference>
<dbReference type="Pfam" id="PF04060">
    <property type="entry name" value="FeS"/>
    <property type="match status" value="1"/>
</dbReference>
<feature type="domain" description="4Fe-4S ferredoxin-type" evidence="12">
    <location>
        <begin position="105"/>
        <end position="134"/>
    </location>
</feature>
<evidence type="ECO:0000256" key="3">
    <source>
        <dbReference type="ARBA" id="ARBA00022485"/>
    </source>
</evidence>
<dbReference type="InterPro" id="IPR017900">
    <property type="entry name" value="4Fe4S_Fe_S_CS"/>
</dbReference>
<dbReference type="EMBL" id="MTEI01000002">
    <property type="protein sequence ID" value="OQW89463.1"/>
    <property type="molecule type" value="Genomic_DNA"/>
</dbReference>
<feature type="domain" description="4Fe-4S" evidence="13">
    <location>
        <begin position="1"/>
        <end position="59"/>
    </location>
</feature>
<feature type="domain" description="4Fe-4S ferredoxin-type" evidence="12">
    <location>
        <begin position="75"/>
        <end position="104"/>
    </location>
</feature>
<evidence type="ECO:0000256" key="4">
    <source>
        <dbReference type="ARBA" id="ARBA00022519"/>
    </source>
</evidence>
<dbReference type="InterPro" id="IPR017896">
    <property type="entry name" value="4Fe4S_Fe-S-bd"/>
</dbReference>
<dbReference type="InterPro" id="IPR007202">
    <property type="entry name" value="4Fe-4S_dom"/>
</dbReference>
<keyword evidence="11" id="KW-0472">Membrane</keyword>
<evidence type="ECO:0000259" key="13">
    <source>
        <dbReference type="PROSITE" id="PS51656"/>
    </source>
</evidence>
<dbReference type="Pfam" id="PF14697">
    <property type="entry name" value="Fer4_21"/>
    <property type="match status" value="1"/>
</dbReference>
<evidence type="ECO:0000256" key="7">
    <source>
        <dbReference type="ARBA" id="ARBA00022967"/>
    </source>
</evidence>
<gene>
    <name evidence="14" type="ORF">BWK72_06010</name>
</gene>
<name>A0A1W9KXU1_9BURK</name>
<dbReference type="PROSITE" id="PS00198">
    <property type="entry name" value="4FE4S_FER_1"/>
    <property type="match status" value="2"/>
</dbReference>
<dbReference type="PANTHER" id="PTHR42859:SF3">
    <property type="entry name" value="ION-TRANSLOCATING OXIDOREDUCTASE COMPLEX SUBUNIT B"/>
    <property type="match status" value="1"/>
</dbReference>
<dbReference type="SUPFAM" id="SSF54862">
    <property type="entry name" value="4Fe-4S ferredoxins"/>
    <property type="match status" value="1"/>
</dbReference>
<dbReference type="Gene3D" id="3.30.70.20">
    <property type="match status" value="1"/>
</dbReference>
<dbReference type="GO" id="GO:0051539">
    <property type="term" value="F:4 iron, 4 sulfur cluster binding"/>
    <property type="evidence" value="ECO:0007669"/>
    <property type="project" value="UniProtKB-KW"/>
</dbReference>
<keyword evidence="9" id="KW-0408">Iron</keyword>